<dbReference type="EMBL" id="FOEF01000036">
    <property type="protein sequence ID" value="SEP54056.1"/>
    <property type="molecule type" value="Genomic_DNA"/>
</dbReference>
<dbReference type="Proteomes" id="UP000198582">
    <property type="component" value="Unassembled WGS sequence"/>
</dbReference>
<proteinExistence type="predicted"/>
<dbReference type="Pfam" id="PF23822">
    <property type="entry name" value="DUF7192"/>
    <property type="match status" value="1"/>
</dbReference>
<dbReference type="RefSeq" id="WP_143086494.1">
    <property type="nucleotide sequence ID" value="NZ_FOEF01000036.1"/>
</dbReference>
<gene>
    <name evidence="2" type="ORF">SAMN04489732_13613</name>
</gene>
<accession>A0A1H8YPE9</accession>
<sequence length="282" mass="31325">MRVNQLSNEVEYVYDSISEMAEVGLSYLDVFLKGRNFREDWHGVNSREEVRKLASEGWISEAEDAMEIAAESVDLVDREHDLTGFRSIWDVAGCEVDVGRYLAKEPENMINYEIVPTTRSGRVIVLCASVAYSSVVSVDSIKKRGHGIAALAFALSKLGFSSELWADVSINSEGKKSREGKFSGRFRVQVKGSNDAVDPAFIMFAFCHPAMLRALVLPAMHEIPSRFHGPLDIGRKYGLPADPKEDLHDGAIYLPSVRSEVDVPNVQEALLGYLRLLGILED</sequence>
<organism evidence="2 3">
    <name type="scientific">Amycolatopsis saalfeldensis</name>
    <dbReference type="NCBI Taxonomy" id="394193"/>
    <lineage>
        <taxon>Bacteria</taxon>
        <taxon>Bacillati</taxon>
        <taxon>Actinomycetota</taxon>
        <taxon>Actinomycetes</taxon>
        <taxon>Pseudonocardiales</taxon>
        <taxon>Pseudonocardiaceae</taxon>
        <taxon>Amycolatopsis</taxon>
    </lineage>
</organism>
<dbReference type="InterPro" id="IPR055616">
    <property type="entry name" value="DUF7192"/>
</dbReference>
<dbReference type="AlphaFoldDB" id="A0A1H8YPE9"/>
<keyword evidence="3" id="KW-1185">Reference proteome</keyword>
<name>A0A1H8YPE9_9PSEU</name>
<protein>
    <recommendedName>
        <fullName evidence="1">DUF7192 domain-containing protein</fullName>
    </recommendedName>
</protein>
<dbReference type="STRING" id="394193.SAMN04489732_13613"/>
<reference evidence="2 3" key="1">
    <citation type="submission" date="2016-10" db="EMBL/GenBank/DDBJ databases">
        <authorList>
            <person name="de Groot N.N."/>
        </authorList>
    </citation>
    <scope>NUCLEOTIDE SEQUENCE [LARGE SCALE GENOMIC DNA]</scope>
    <source>
        <strain evidence="2 3">DSM 44993</strain>
    </source>
</reference>
<dbReference type="OrthoDB" id="3667097at2"/>
<evidence type="ECO:0000313" key="3">
    <source>
        <dbReference type="Proteomes" id="UP000198582"/>
    </source>
</evidence>
<evidence type="ECO:0000313" key="2">
    <source>
        <dbReference type="EMBL" id="SEP54056.1"/>
    </source>
</evidence>
<evidence type="ECO:0000259" key="1">
    <source>
        <dbReference type="Pfam" id="PF23822"/>
    </source>
</evidence>
<feature type="domain" description="DUF7192" evidence="1">
    <location>
        <begin position="11"/>
        <end position="271"/>
    </location>
</feature>